<protein>
    <submittedName>
        <fullName evidence="1">Uncharacterized protein</fullName>
    </submittedName>
</protein>
<dbReference type="EMBL" id="CM020619">
    <property type="protein sequence ID" value="KAK1863793.1"/>
    <property type="molecule type" value="Genomic_DNA"/>
</dbReference>
<comment type="caution">
    <text evidence="1">The sequence shown here is derived from an EMBL/GenBank/DDBJ whole genome shotgun (WGS) entry which is preliminary data.</text>
</comment>
<keyword evidence="2" id="KW-1185">Reference proteome</keyword>
<evidence type="ECO:0000313" key="2">
    <source>
        <dbReference type="Proteomes" id="UP000798662"/>
    </source>
</evidence>
<accession>A0ACC3C1X7</accession>
<proteinExistence type="predicted"/>
<organism evidence="1 2">
    <name type="scientific">Pyropia yezoensis</name>
    <name type="common">Susabi-nori</name>
    <name type="synonym">Porphyra yezoensis</name>
    <dbReference type="NCBI Taxonomy" id="2788"/>
    <lineage>
        <taxon>Eukaryota</taxon>
        <taxon>Rhodophyta</taxon>
        <taxon>Bangiophyceae</taxon>
        <taxon>Bangiales</taxon>
        <taxon>Bangiaceae</taxon>
        <taxon>Pyropia</taxon>
    </lineage>
</organism>
<sequence>MFNRPAECKDFGMNPNLHPHARSGSKLKSKLAEINAKMHPVLQNFNQSGRNDPSAWNELFNGDQVLNYMYGMYRDSDMHMNLVCKELDGGAGSGSASFLPPDGAPTGAVIFKPASRRLSTTPAAVGKGHQRERTSLLSAMVAFSATIAESSRRRLPSSMVSDLVQALESAKAAGSSDMIIDALEKQMLECINKCGAEISTAKRARLAADVRARSRPADNVGHEVLWVHLAGPSARPSPKMRV</sequence>
<evidence type="ECO:0000313" key="1">
    <source>
        <dbReference type="EMBL" id="KAK1863793.1"/>
    </source>
</evidence>
<name>A0ACC3C1X7_PYRYE</name>
<reference evidence="1" key="1">
    <citation type="submission" date="2019-11" db="EMBL/GenBank/DDBJ databases">
        <title>Nori genome reveals adaptations in red seaweeds to the harsh intertidal environment.</title>
        <authorList>
            <person name="Wang D."/>
            <person name="Mao Y."/>
        </authorList>
    </citation>
    <scope>NUCLEOTIDE SEQUENCE</scope>
    <source>
        <tissue evidence="1">Gametophyte</tissue>
    </source>
</reference>
<dbReference type="Proteomes" id="UP000798662">
    <property type="component" value="Chromosome 2"/>
</dbReference>
<gene>
    <name evidence="1" type="ORF">I4F81_006347</name>
</gene>